<keyword evidence="10" id="KW-1185">Reference proteome</keyword>
<gene>
    <name evidence="9" type="ORF">GCM10023226_17620</name>
</gene>
<keyword evidence="5 7" id="KW-0472">Membrane</keyword>
<dbReference type="Proteomes" id="UP001500621">
    <property type="component" value="Unassembled WGS sequence"/>
</dbReference>
<evidence type="ECO:0000256" key="5">
    <source>
        <dbReference type="ARBA" id="ARBA00023136"/>
    </source>
</evidence>
<keyword evidence="2" id="KW-1003">Cell membrane</keyword>
<accession>A0ABP8W4V9</accession>
<comment type="caution">
    <text evidence="9">The sequence shown here is derived from an EMBL/GenBank/DDBJ whole genome shotgun (WGS) entry which is preliminary data.</text>
</comment>
<dbReference type="InterPro" id="IPR007168">
    <property type="entry name" value="Phageshock_PspC_N"/>
</dbReference>
<feature type="domain" description="Phage shock protein PspC N-terminal" evidence="8">
    <location>
        <begin position="12"/>
        <end position="68"/>
    </location>
</feature>
<evidence type="ECO:0000256" key="4">
    <source>
        <dbReference type="ARBA" id="ARBA00022989"/>
    </source>
</evidence>
<evidence type="ECO:0000256" key="7">
    <source>
        <dbReference type="SAM" id="Phobius"/>
    </source>
</evidence>
<name>A0ABP8W4V9_9ACTN</name>
<comment type="subcellular location">
    <subcellularLocation>
        <location evidence="1">Cell membrane</location>
        <topology evidence="1">Single-pass membrane protein</topology>
    </subcellularLocation>
</comment>
<organism evidence="9 10">
    <name type="scientific">Nocardioides nanhaiensis</name>
    <dbReference type="NCBI Taxonomy" id="1476871"/>
    <lineage>
        <taxon>Bacteria</taxon>
        <taxon>Bacillati</taxon>
        <taxon>Actinomycetota</taxon>
        <taxon>Actinomycetes</taxon>
        <taxon>Propionibacteriales</taxon>
        <taxon>Nocardioidaceae</taxon>
        <taxon>Nocardioides</taxon>
    </lineage>
</organism>
<evidence type="ECO:0000256" key="2">
    <source>
        <dbReference type="ARBA" id="ARBA00022475"/>
    </source>
</evidence>
<dbReference type="Pfam" id="PF04024">
    <property type="entry name" value="PspC"/>
    <property type="match status" value="1"/>
</dbReference>
<evidence type="ECO:0000256" key="6">
    <source>
        <dbReference type="SAM" id="MobiDB-lite"/>
    </source>
</evidence>
<dbReference type="InterPro" id="IPR052027">
    <property type="entry name" value="PspC"/>
</dbReference>
<proteinExistence type="predicted"/>
<feature type="transmembrane region" description="Helical" evidence="7">
    <location>
        <begin position="42"/>
        <end position="65"/>
    </location>
</feature>
<dbReference type="EMBL" id="BAABIM010000002">
    <property type="protein sequence ID" value="GAA4680919.1"/>
    <property type="molecule type" value="Genomic_DNA"/>
</dbReference>
<sequence>MDDIRSAFARQGLSRPRDTRVVAGVCSGLGRKLGLTPWISRLLFVLLLMVVPGSQLLIYPVLWILMPTDERQVASGPVSTYEAPRQPETPSYTTYPYAG</sequence>
<evidence type="ECO:0000256" key="1">
    <source>
        <dbReference type="ARBA" id="ARBA00004162"/>
    </source>
</evidence>
<evidence type="ECO:0000313" key="10">
    <source>
        <dbReference type="Proteomes" id="UP001500621"/>
    </source>
</evidence>
<evidence type="ECO:0000259" key="8">
    <source>
        <dbReference type="Pfam" id="PF04024"/>
    </source>
</evidence>
<feature type="region of interest" description="Disordered" evidence="6">
    <location>
        <begin position="76"/>
        <end position="99"/>
    </location>
</feature>
<evidence type="ECO:0000256" key="3">
    <source>
        <dbReference type="ARBA" id="ARBA00022692"/>
    </source>
</evidence>
<keyword evidence="4 7" id="KW-1133">Transmembrane helix</keyword>
<evidence type="ECO:0000313" key="9">
    <source>
        <dbReference type="EMBL" id="GAA4680919.1"/>
    </source>
</evidence>
<protein>
    <recommendedName>
        <fullName evidence="8">Phage shock protein PspC N-terminal domain-containing protein</fullName>
    </recommendedName>
</protein>
<reference evidence="10" key="1">
    <citation type="journal article" date="2019" name="Int. J. Syst. Evol. Microbiol.">
        <title>The Global Catalogue of Microorganisms (GCM) 10K type strain sequencing project: providing services to taxonomists for standard genome sequencing and annotation.</title>
        <authorList>
            <consortium name="The Broad Institute Genomics Platform"/>
            <consortium name="The Broad Institute Genome Sequencing Center for Infectious Disease"/>
            <person name="Wu L."/>
            <person name="Ma J."/>
        </authorList>
    </citation>
    <scope>NUCLEOTIDE SEQUENCE [LARGE SCALE GENOMIC DNA]</scope>
    <source>
        <strain evidence="10">JCM 18127</strain>
    </source>
</reference>
<dbReference type="RefSeq" id="WP_345264843.1">
    <property type="nucleotide sequence ID" value="NZ_BAABIM010000002.1"/>
</dbReference>
<keyword evidence="3 7" id="KW-0812">Transmembrane</keyword>
<dbReference type="PANTHER" id="PTHR33885:SF3">
    <property type="entry name" value="PHAGE SHOCK PROTEIN C"/>
    <property type="match status" value="1"/>
</dbReference>
<feature type="compositionally biased region" description="Polar residues" evidence="6">
    <location>
        <begin position="88"/>
        <end position="99"/>
    </location>
</feature>
<dbReference type="PANTHER" id="PTHR33885">
    <property type="entry name" value="PHAGE SHOCK PROTEIN C"/>
    <property type="match status" value="1"/>
</dbReference>